<protein>
    <submittedName>
        <fullName evidence="1">N-acetyltransferase</fullName>
    </submittedName>
</protein>
<dbReference type="GO" id="GO:0016740">
    <property type="term" value="F:transferase activity"/>
    <property type="evidence" value="ECO:0007669"/>
    <property type="project" value="UniProtKB-KW"/>
</dbReference>
<name>A0A7X3HDX1_9GAMM</name>
<dbReference type="InterPro" id="IPR016181">
    <property type="entry name" value="Acyl_CoA_acyltransferase"/>
</dbReference>
<dbReference type="EMBL" id="WTFN01000168">
    <property type="protein sequence ID" value="MWK60178.1"/>
    <property type="molecule type" value="Genomic_DNA"/>
</dbReference>
<organism evidence="1 2">
    <name type="scientific">Metapseudomonas otitidis</name>
    <dbReference type="NCBI Taxonomy" id="319939"/>
    <lineage>
        <taxon>Bacteria</taxon>
        <taxon>Pseudomonadati</taxon>
        <taxon>Pseudomonadota</taxon>
        <taxon>Gammaproteobacteria</taxon>
        <taxon>Pseudomonadales</taxon>
        <taxon>Pseudomonadaceae</taxon>
        <taxon>Metapseudomonas</taxon>
    </lineage>
</organism>
<dbReference type="RefSeq" id="WP_160483350.1">
    <property type="nucleotide sequence ID" value="NZ_WTFN01000168.1"/>
</dbReference>
<sequence>MELELELKKFSDINLSDPFFDSLKRSYEEFTDWFRRKANEKAYVFFRGNGALDGFLYLKIENGAVDDVSPPLPAAKRLKVGTMKINAHGTKMGERFIKKIIDHAISADVDEVYVTVFKEHEGLIQLLKKYGFMQQGTKTTCNGVELVLVKSVVSNYVSQFQSYPLVSLRGVRCYVVAIDPKWHTRLLPDSMLSNESPDIVEDISSANSIHKIYMAGMRGMESLRAGDVIVIYRKGDGQGPAHYRSVATSIGVVEEYRHISKFSCKEEFFRYCGPHSVFTPSELERLWVKGNYPHIFKFSYNLAFKKKVTRQVLIEELGFPDGSQYWGFFEIPSSHVKAVARRGMVHEGLIVD</sequence>
<proteinExistence type="predicted"/>
<dbReference type="Proteomes" id="UP000461288">
    <property type="component" value="Unassembled WGS sequence"/>
</dbReference>
<reference evidence="1 2" key="1">
    <citation type="submission" date="2019-12" db="EMBL/GenBank/DDBJ databases">
        <title>Draft genome sequence of Pseudomonas otitidis recovered from a chicken carcass.</title>
        <authorList>
            <person name="Vieira T.R."/>
            <person name="Oliviera E.F.C."/>
            <person name="Silva N.M.V."/>
            <person name="Sambrano G.E."/>
            <person name="Cibulski S.P."/>
            <person name="Cardoso M.R.I."/>
        </authorList>
    </citation>
    <scope>NUCLEOTIDE SEQUENCE [LARGE SCALE GENOMIC DNA]</scope>
    <source>
        <strain evidence="1 2">25_K</strain>
    </source>
</reference>
<dbReference type="Gene3D" id="3.40.630.30">
    <property type="match status" value="1"/>
</dbReference>
<keyword evidence="1" id="KW-0808">Transferase</keyword>
<evidence type="ECO:0000313" key="2">
    <source>
        <dbReference type="Proteomes" id="UP000461288"/>
    </source>
</evidence>
<dbReference type="AlphaFoldDB" id="A0A7X3HDX1"/>
<dbReference type="SUPFAM" id="SSF55729">
    <property type="entry name" value="Acyl-CoA N-acyltransferases (Nat)"/>
    <property type="match status" value="1"/>
</dbReference>
<accession>A0A7X3HDX1</accession>
<gene>
    <name evidence="1" type="ORF">GO594_29750</name>
</gene>
<comment type="caution">
    <text evidence="1">The sequence shown here is derived from an EMBL/GenBank/DDBJ whole genome shotgun (WGS) entry which is preliminary data.</text>
</comment>
<evidence type="ECO:0000313" key="1">
    <source>
        <dbReference type="EMBL" id="MWK60178.1"/>
    </source>
</evidence>